<dbReference type="EMBL" id="BFAV01000141">
    <property type="protein sequence ID" value="GBF34488.1"/>
    <property type="molecule type" value="Genomic_DNA"/>
</dbReference>
<dbReference type="InterPro" id="IPR047654">
    <property type="entry name" value="IS1634_transpos"/>
</dbReference>
<protein>
    <submittedName>
        <fullName evidence="1">Mobile element protein</fullName>
    </submittedName>
</protein>
<sequence length="545" mass="63179">MFFRKVTSKSNGKEYTYVKLIENYREGNKVKQRVVANLGNIEDLTPEKVQSLITGLNRICGFSQDIAQEIESKKVLEFGEVIAINKVWDFLGVSKAISQSMQDGDNQDIPLLVELMVMNQIIKPRNSKAVSDWYRCLYLPHLEGKRLTVDQFNEALDLLVSNKDMLENHLYEAINKVLPLNTETVYCNLTRAYFEKTDSDSESILETPDRKLVEAGILLTRDGIPIGGHIYPVSLNEEDGFKEKMEGIKETYRTKNIIFVGKQAIIGEENIQLLTAYGHQYIIGLELRFNREVERIQGEMRAPGETFTHLSDNMAYKDINIRNTRYIICIDTQKADAKKKWIDNRLSSIEKELLQIKKWVSEKFGTNARANFYKASGILKNTYCKRYFDCWYDEKNFQFDYEQKSDIIERDKSYAGKFILKTNNMELTSQEIIKSYLNYRKARNEIKLIKNYEPFPEESWEKRIKGHVFIFMLAYLVEKTLERILVSNGMSISASKALAMLEDIKVTVNQLNNSEIKSVTPAYEPQQKILKALGIKQLQRMLDGY</sequence>
<accession>A0A2L2XE21</accession>
<dbReference type="OrthoDB" id="9767746at2"/>
<gene>
    <name evidence="1" type="ORF">DCCM_3606</name>
</gene>
<keyword evidence="2" id="KW-1185">Reference proteome</keyword>
<evidence type="ECO:0000313" key="1">
    <source>
        <dbReference type="EMBL" id="GBF34488.1"/>
    </source>
</evidence>
<proteinExistence type="predicted"/>
<comment type="caution">
    <text evidence="1">The sequence shown here is derived from an EMBL/GenBank/DDBJ whole genome shotgun (WGS) entry which is preliminary data.</text>
</comment>
<reference evidence="2" key="1">
    <citation type="submission" date="2018-02" db="EMBL/GenBank/DDBJ databases">
        <title>Genome sequence of Desulfocucumis palustris strain NAW-5.</title>
        <authorList>
            <person name="Watanabe M."/>
            <person name="Kojima H."/>
            <person name="Fukui M."/>
        </authorList>
    </citation>
    <scope>NUCLEOTIDE SEQUENCE [LARGE SCALE GENOMIC DNA]</scope>
    <source>
        <strain evidence="2">NAW-5</strain>
    </source>
</reference>
<name>A0A2L2XE21_9FIRM</name>
<dbReference type="AlphaFoldDB" id="A0A2L2XE21"/>
<dbReference type="RefSeq" id="WP_104372735.1">
    <property type="nucleotide sequence ID" value="NZ_BFAV01000141.1"/>
</dbReference>
<dbReference type="Proteomes" id="UP000239549">
    <property type="component" value="Unassembled WGS sequence"/>
</dbReference>
<dbReference type="PANTHER" id="PTHR34614:SF2">
    <property type="entry name" value="TRANSPOSASE IS4-LIKE DOMAIN-CONTAINING PROTEIN"/>
    <property type="match status" value="1"/>
</dbReference>
<organism evidence="1 2">
    <name type="scientific">Desulfocucumis palustris</name>
    <dbReference type="NCBI Taxonomy" id="1898651"/>
    <lineage>
        <taxon>Bacteria</taxon>
        <taxon>Bacillati</taxon>
        <taxon>Bacillota</taxon>
        <taxon>Clostridia</taxon>
        <taxon>Eubacteriales</taxon>
        <taxon>Desulfocucumaceae</taxon>
        <taxon>Desulfocucumis</taxon>
    </lineage>
</organism>
<evidence type="ECO:0000313" key="2">
    <source>
        <dbReference type="Proteomes" id="UP000239549"/>
    </source>
</evidence>
<dbReference type="PANTHER" id="PTHR34614">
    <property type="match status" value="1"/>
</dbReference>
<dbReference type="NCBIfam" id="NF033559">
    <property type="entry name" value="transpos_IS1634"/>
    <property type="match status" value="1"/>
</dbReference>